<organism evidence="1 2">
    <name type="scientific">Leptospira interrogans str. UI 12758</name>
    <dbReference type="NCBI Taxonomy" id="1049938"/>
    <lineage>
        <taxon>Bacteria</taxon>
        <taxon>Pseudomonadati</taxon>
        <taxon>Spirochaetota</taxon>
        <taxon>Spirochaetia</taxon>
        <taxon>Leptospirales</taxon>
        <taxon>Leptospiraceae</taxon>
        <taxon>Leptospira</taxon>
    </lineage>
</organism>
<sequence length="39" mass="4383">MAFLEEALTASKNATLEISFQQYETFLKSEISQVDSAIK</sequence>
<comment type="caution">
    <text evidence="1">The sequence shown here is derived from an EMBL/GenBank/DDBJ whole genome shotgun (WGS) entry which is preliminary data.</text>
</comment>
<dbReference type="Proteomes" id="UP000001340">
    <property type="component" value="Unassembled WGS sequence"/>
</dbReference>
<evidence type="ECO:0000313" key="2">
    <source>
        <dbReference type="Proteomes" id="UP000001340"/>
    </source>
</evidence>
<dbReference type="EMBL" id="AHNR02000045">
    <property type="protein sequence ID" value="EKR54303.1"/>
    <property type="molecule type" value="Genomic_DNA"/>
</dbReference>
<accession>A0A0E2D2Q6</accession>
<dbReference type="AlphaFoldDB" id="A0A0E2D2Q6"/>
<evidence type="ECO:0000313" key="1">
    <source>
        <dbReference type="EMBL" id="EKR54303.1"/>
    </source>
</evidence>
<proteinExistence type="predicted"/>
<name>A0A0E2D2Q6_LEPIR</name>
<protein>
    <submittedName>
        <fullName evidence="1">Uncharacterized protein</fullName>
    </submittedName>
</protein>
<gene>
    <name evidence="1" type="ORF">LEP1GSC105_2983</name>
</gene>
<reference evidence="1 2" key="1">
    <citation type="submission" date="2012-10" db="EMBL/GenBank/DDBJ databases">
        <authorList>
            <person name="Harkins D.M."/>
            <person name="Durkin A.S."/>
            <person name="Brinkac L.M."/>
            <person name="Haft D.H."/>
            <person name="Selengut J.D."/>
            <person name="Sanka R."/>
            <person name="DePew J."/>
            <person name="Purushe J."/>
            <person name="Chanthongthip A."/>
            <person name="Lattana O."/>
            <person name="Phetsouvanh R."/>
            <person name="Newton P.N."/>
            <person name="Vinetz J.M."/>
            <person name="Sutton G.G."/>
            <person name="Nierman W.C."/>
            <person name="Fouts D.E."/>
        </authorList>
    </citation>
    <scope>NUCLEOTIDE SEQUENCE [LARGE SCALE GENOMIC DNA]</scope>
    <source>
        <strain evidence="1 2">UI 12758</strain>
    </source>
</reference>